<dbReference type="SUPFAM" id="SSF52374">
    <property type="entry name" value="Nucleotidylyl transferase"/>
    <property type="match status" value="1"/>
</dbReference>
<feature type="domain" description="HD" evidence="14">
    <location>
        <begin position="238"/>
        <end position="347"/>
    </location>
</feature>
<evidence type="ECO:0000256" key="11">
    <source>
        <dbReference type="ARBA" id="ARBA00048721"/>
    </source>
</evidence>
<evidence type="ECO:0000256" key="12">
    <source>
        <dbReference type="HAMAP-Rule" id="MF_00244"/>
    </source>
</evidence>
<feature type="domain" description="Cytidyltransferase-like" evidence="13">
    <location>
        <begin position="5"/>
        <end position="182"/>
    </location>
</feature>
<evidence type="ECO:0000256" key="8">
    <source>
        <dbReference type="ARBA" id="ARBA00022801"/>
    </source>
</evidence>
<keyword evidence="8 15" id="KW-0378">Hydrolase</keyword>
<comment type="caution">
    <text evidence="15">The sequence shown here is derived from an EMBL/GenBank/DDBJ whole genome shotgun (WGS) entry which is preliminary data.</text>
</comment>
<dbReference type="SUPFAM" id="SSF109604">
    <property type="entry name" value="HD-domain/PDEase-like"/>
    <property type="match status" value="1"/>
</dbReference>
<comment type="similarity">
    <text evidence="12">Belongs to the NadD family.</text>
</comment>
<evidence type="ECO:0000313" key="15">
    <source>
        <dbReference type="EMBL" id="HJC42020.1"/>
    </source>
</evidence>
<dbReference type="GO" id="GO:0009435">
    <property type="term" value="P:NAD+ biosynthetic process"/>
    <property type="evidence" value="ECO:0007669"/>
    <property type="project" value="UniProtKB-UniRule"/>
</dbReference>
<evidence type="ECO:0000256" key="3">
    <source>
        <dbReference type="ARBA" id="ARBA00022642"/>
    </source>
</evidence>
<dbReference type="HAMAP" id="MF_00244">
    <property type="entry name" value="NaMN_adenylyltr"/>
    <property type="match status" value="1"/>
</dbReference>
<gene>
    <name evidence="15" type="primary">yqeK</name>
    <name evidence="12" type="synonym">nadD</name>
    <name evidence="15" type="ORF">H9701_10805</name>
</gene>
<keyword evidence="9 12" id="KW-0067">ATP-binding</keyword>
<evidence type="ECO:0000259" key="13">
    <source>
        <dbReference type="Pfam" id="PF01467"/>
    </source>
</evidence>
<dbReference type="CDD" id="cd02165">
    <property type="entry name" value="NMNAT"/>
    <property type="match status" value="1"/>
</dbReference>
<dbReference type="NCBIfam" id="TIGR00125">
    <property type="entry name" value="cyt_tran_rel"/>
    <property type="match status" value="1"/>
</dbReference>
<dbReference type="NCBIfam" id="TIGR00277">
    <property type="entry name" value="HDIG"/>
    <property type="match status" value="1"/>
</dbReference>
<reference evidence="15" key="1">
    <citation type="journal article" date="2021" name="PeerJ">
        <title>Extensive microbial diversity within the chicken gut microbiome revealed by metagenomics and culture.</title>
        <authorList>
            <person name="Gilroy R."/>
            <person name="Ravi A."/>
            <person name="Getino M."/>
            <person name="Pursley I."/>
            <person name="Horton D.L."/>
            <person name="Alikhan N.F."/>
            <person name="Baker D."/>
            <person name="Gharbi K."/>
            <person name="Hall N."/>
            <person name="Watson M."/>
            <person name="Adriaenssens E.M."/>
            <person name="Foster-Nyarko E."/>
            <person name="Jarju S."/>
            <person name="Secka A."/>
            <person name="Antonio M."/>
            <person name="Oren A."/>
            <person name="Chaudhuri R.R."/>
            <person name="La Ragione R."/>
            <person name="Hildebrand F."/>
            <person name="Pallen M.J."/>
        </authorList>
    </citation>
    <scope>NUCLEOTIDE SEQUENCE</scope>
    <source>
        <strain evidence="15">CHK186-1790</strain>
    </source>
</reference>
<dbReference type="NCBIfam" id="TIGR00488">
    <property type="entry name" value="bis(5'-nucleosyl)-tetraphosphatase (symmetrical) YqeK"/>
    <property type="match status" value="1"/>
</dbReference>
<accession>A0A9D2P362</accession>
<dbReference type="InterPro" id="IPR004821">
    <property type="entry name" value="Cyt_trans-like"/>
</dbReference>
<sequence length="405" mass="45573">MKIGIYGGTFDPPHLGHMEAARAAAALLELDRVLFIPASIPPHKALPPDTVSAQDRLAMTAMMADGVCLELGRPGLAQADGMELDRAGKSYTADTVTELRRRFPEDELWLLMGTDMFLTLQSWREPERIMAQAGIAAFARRESDAGELLDIQGRFLQETYGARVAIVQLPQIIDLSSTQVRALLRTDHAKAREVLWCQVYGYILRQGLYEVEADLRHLDDDDLRCASLSMVKAKRVPHIRGVEEEAVRLALHWGADPHMARRAGILHDCTKYLNLEEQLQLCEKYGIVLDELEQRAVKLLHAKTGAAIARHVFGEPEEVCNAIYWHTTGKADMDLLSKVLYMADYIEPSRSGFEGLEELRRLAYEDLDAALLLGCELTIQDMEERGMPVHRNTLQARDYLKGRQE</sequence>
<evidence type="ECO:0000256" key="10">
    <source>
        <dbReference type="ARBA" id="ARBA00023027"/>
    </source>
</evidence>
<dbReference type="Pfam" id="PF01467">
    <property type="entry name" value="CTP_transf_like"/>
    <property type="match status" value="1"/>
</dbReference>
<comment type="catalytic activity">
    <reaction evidence="11 12">
        <text>nicotinate beta-D-ribonucleotide + ATP + H(+) = deamido-NAD(+) + diphosphate</text>
        <dbReference type="Rhea" id="RHEA:22860"/>
        <dbReference type="ChEBI" id="CHEBI:15378"/>
        <dbReference type="ChEBI" id="CHEBI:30616"/>
        <dbReference type="ChEBI" id="CHEBI:33019"/>
        <dbReference type="ChEBI" id="CHEBI:57502"/>
        <dbReference type="ChEBI" id="CHEBI:58437"/>
        <dbReference type="EC" id="2.7.7.18"/>
    </reaction>
</comment>
<keyword evidence="7 12" id="KW-0547">Nucleotide-binding</keyword>
<dbReference type="Gene3D" id="3.40.50.620">
    <property type="entry name" value="HUPs"/>
    <property type="match status" value="1"/>
</dbReference>
<evidence type="ECO:0000256" key="5">
    <source>
        <dbReference type="ARBA" id="ARBA00022695"/>
    </source>
</evidence>
<dbReference type="NCBIfam" id="TIGR00482">
    <property type="entry name" value="nicotinate (nicotinamide) nucleotide adenylyltransferase"/>
    <property type="match status" value="1"/>
</dbReference>
<evidence type="ECO:0000256" key="4">
    <source>
        <dbReference type="ARBA" id="ARBA00022679"/>
    </source>
</evidence>
<evidence type="ECO:0000256" key="7">
    <source>
        <dbReference type="ARBA" id="ARBA00022741"/>
    </source>
</evidence>
<keyword evidence="10 12" id="KW-0520">NAD</keyword>
<name>A0A9D2P362_9FIRM</name>
<dbReference type="AlphaFoldDB" id="A0A9D2P362"/>
<dbReference type="EMBL" id="DWWJ01000202">
    <property type="protein sequence ID" value="HJC42020.1"/>
    <property type="molecule type" value="Genomic_DNA"/>
</dbReference>
<dbReference type="InterPro" id="IPR005249">
    <property type="entry name" value="YqeK"/>
</dbReference>
<dbReference type="PANTHER" id="PTHR39321">
    <property type="entry name" value="NICOTINATE-NUCLEOTIDE ADENYLYLTRANSFERASE-RELATED"/>
    <property type="match status" value="1"/>
</dbReference>
<evidence type="ECO:0000256" key="1">
    <source>
        <dbReference type="ARBA" id="ARBA00002324"/>
    </source>
</evidence>
<organism evidence="15 16">
    <name type="scientific">Candidatus Intestinimonas pullistercoris</name>
    <dbReference type="NCBI Taxonomy" id="2838623"/>
    <lineage>
        <taxon>Bacteria</taxon>
        <taxon>Bacillati</taxon>
        <taxon>Bacillota</taxon>
        <taxon>Clostridia</taxon>
        <taxon>Eubacteriales</taxon>
        <taxon>Intestinimonas</taxon>
    </lineage>
</organism>
<keyword evidence="6" id="KW-0479">Metal-binding</keyword>
<dbReference type="EC" id="2.7.7.18" evidence="12"/>
<dbReference type="PANTHER" id="PTHR39321:SF3">
    <property type="entry name" value="PHOSPHOPANTETHEINE ADENYLYLTRANSFERASE"/>
    <property type="match status" value="1"/>
</dbReference>
<comment type="function">
    <text evidence="1 12">Catalyzes the reversible adenylation of nicotinate mononucleotide (NaMN) to nicotinic acid adenine dinucleotide (NaAD).</text>
</comment>
<keyword evidence="4 12" id="KW-0808">Transferase</keyword>
<protein>
    <recommendedName>
        <fullName evidence="12">Probable nicotinate-nucleotide adenylyltransferase</fullName>
        <ecNumber evidence="12">2.7.7.18</ecNumber>
    </recommendedName>
    <alternativeName>
        <fullName evidence="12">Deamido-NAD(+) diphosphorylase</fullName>
    </alternativeName>
    <alternativeName>
        <fullName evidence="12">Deamido-NAD(+) pyrophosphorylase</fullName>
    </alternativeName>
    <alternativeName>
        <fullName evidence="12">Nicotinate mononucleotide adenylyltransferase</fullName>
        <shortName evidence="12">NaMN adenylyltransferase</shortName>
    </alternativeName>
</protein>
<dbReference type="Proteomes" id="UP000823882">
    <property type="component" value="Unassembled WGS sequence"/>
</dbReference>
<proteinExistence type="inferred from homology"/>
<dbReference type="GO" id="GO:0016787">
    <property type="term" value="F:hydrolase activity"/>
    <property type="evidence" value="ECO:0007669"/>
    <property type="project" value="UniProtKB-KW"/>
</dbReference>
<dbReference type="GO" id="GO:0004515">
    <property type="term" value="F:nicotinate-nucleotide adenylyltransferase activity"/>
    <property type="evidence" value="ECO:0007669"/>
    <property type="project" value="UniProtKB-UniRule"/>
</dbReference>
<reference evidence="15" key="2">
    <citation type="submission" date="2021-04" db="EMBL/GenBank/DDBJ databases">
        <authorList>
            <person name="Gilroy R."/>
        </authorList>
    </citation>
    <scope>NUCLEOTIDE SEQUENCE</scope>
    <source>
        <strain evidence="15">CHK186-1790</strain>
    </source>
</reference>
<keyword evidence="3 12" id="KW-0662">Pyridine nucleotide biosynthesis</keyword>
<dbReference type="InterPro" id="IPR006675">
    <property type="entry name" value="HDIG_dom"/>
</dbReference>
<dbReference type="InterPro" id="IPR005248">
    <property type="entry name" value="NadD/NMNAT"/>
</dbReference>
<evidence type="ECO:0000259" key="14">
    <source>
        <dbReference type="Pfam" id="PF01966"/>
    </source>
</evidence>
<evidence type="ECO:0000256" key="6">
    <source>
        <dbReference type="ARBA" id="ARBA00022723"/>
    </source>
</evidence>
<dbReference type="Gene3D" id="1.10.3210.10">
    <property type="entry name" value="Hypothetical protein af1432"/>
    <property type="match status" value="1"/>
</dbReference>
<evidence type="ECO:0000256" key="9">
    <source>
        <dbReference type="ARBA" id="ARBA00022840"/>
    </source>
</evidence>
<comment type="pathway">
    <text evidence="2 12">Cofactor biosynthesis; NAD(+) biosynthesis; deamido-NAD(+) from nicotinate D-ribonucleotide: step 1/1.</text>
</comment>
<dbReference type="Pfam" id="PF01966">
    <property type="entry name" value="HD"/>
    <property type="match status" value="1"/>
</dbReference>
<keyword evidence="5 12" id="KW-0548">Nucleotidyltransferase</keyword>
<dbReference type="GO" id="GO:0046872">
    <property type="term" value="F:metal ion binding"/>
    <property type="evidence" value="ECO:0007669"/>
    <property type="project" value="UniProtKB-KW"/>
</dbReference>
<dbReference type="GO" id="GO:0005524">
    <property type="term" value="F:ATP binding"/>
    <property type="evidence" value="ECO:0007669"/>
    <property type="project" value="UniProtKB-KW"/>
</dbReference>
<dbReference type="InterPro" id="IPR014729">
    <property type="entry name" value="Rossmann-like_a/b/a_fold"/>
</dbReference>
<evidence type="ECO:0000256" key="2">
    <source>
        <dbReference type="ARBA" id="ARBA00005019"/>
    </source>
</evidence>
<evidence type="ECO:0000313" key="16">
    <source>
        <dbReference type="Proteomes" id="UP000823882"/>
    </source>
</evidence>
<dbReference type="InterPro" id="IPR006674">
    <property type="entry name" value="HD_domain"/>
</dbReference>